<dbReference type="PANTHER" id="PTHR46825:SF7">
    <property type="entry name" value="D-ALANYL-D-ALANINE CARBOXYPEPTIDASE"/>
    <property type="match status" value="1"/>
</dbReference>
<keyword evidence="1" id="KW-0732">Signal</keyword>
<evidence type="ECO:0000313" key="3">
    <source>
        <dbReference type="EMBL" id="MFC1402892.1"/>
    </source>
</evidence>
<keyword evidence="4" id="KW-1185">Reference proteome</keyword>
<dbReference type="Pfam" id="PF00144">
    <property type="entry name" value="Beta-lactamase"/>
    <property type="match status" value="1"/>
</dbReference>
<dbReference type="SUPFAM" id="SSF56601">
    <property type="entry name" value="beta-lactamase/transpeptidase-like"/>
    <property type="match status" value="1"/>
</dbReference>
<evidence type="ECO:0000313" key="4">
    <source>
        <dbReference type="Proteomes" id="UP001592528"/>
    </source>
</evidence>
<reference evidence="3 4" key="1">
    <citation type="submission" date="2024-09" db="EMBL/GenBank/DDBJ databases">
        <authorList>
            <person name="Lee S.D."/>
        </authorList>
    </citation>
    <scope>NUCLEOTIDE SEQUENCE [LARGE SCALE GENOMIC DNA]</scope>
    <source>
        <strain evidence="3 4">N1-5</strain>
    </source>
</reference>
<accession>A0ABV6UN55</accession>
<dbReference type="EC" id="3.-.-.-" evidence="3"/>
<evidence type="ECO:0000259" key="2">
    <source>
        <dbReference type="Pfam" id="PF00144"/>
    </source>
</evidence>
<dbReference type="Gene3D" id="3.40.710.10">
    <property type="entry name" value="DD-peptidase/beta-lactamase superfamily"/>
    <property type="match status" value="1"/>
</dbReference>
<feature type="chain" id="PRO_5046791009" evidence="1">
    <location>
        <begin position="40"/>
        <end position="401"/>
    </location>
</feature>
<gene>
    <name evidence="3" type="ORF">ACEZDJ_16505</name>
</gene>
<dbReference type="InterPro" id="IPR006311">
    <property type="entry name" value="TAT_signal"/>
</dbReference>
<comment type="caution">
    <text evidence="3">The sequence shown here is derived from an EMBL/GenBank/DDBJ whole genome shotgun (WGS) entry which is preliminary data.</text>
</comment>
<protein>
    <submittedName>
        <fullName evidence="3">Serine hydrolase domain-containing protein</fullName>
        <ecNumber evidence="3">3.-.-.-</ecNumber>
    </submittedName>
</protein>
<feature type="domain" description="Beta-lactamase-related" evidence="2">
    <location>
        <begin position="57"/>
        <end position="384"/>
    </location>
</feature>
<dbReference type="PANTHER" id="PTHR46825">
    <property type="entry name" value="D-ALANYL-D-ALANINE-CARBOXYPEPTIDASE/ENDOPEPTIDASE AMPH"/>
    <property type="match status" value="1"/>
</dbReference>
<dbReference type="InterPro" id="IPR001466">
    <property type="entry name" value="Beta-lactam-related"/>
</dbReference>
<dbReference type="InterPro" id="IPR012338">
    <property type="entry name" value="Beta-lactam/transpept-like"/>
</dbReference>
<dbReference type="GO" id="GO:0016787">
    <property type="term" value="F:hydrolase activity"/>
    <property type="evidence" value="ECO:0007669"/>
    <property type="project" value="UniProtKB-KW"/>
</dbReference>
<name>A0ABV6UN55_9ACTN</name>
<dbReference type="EMBL" id="JBHEZZ010000008">
    <property type="protein sequence ID" value="MFC1402892.1"/>
    <property type="molecule type" value="Genomic_DNA"/>
</dbReference>
<evidence type="ECO:0000256" key="1">
    <source>
        <dbReference type="SAM" id="SignalP"/>
    </source>
</evidence>
<sequence length="401" mass="41762">MHATSASSAASRPRRARMRALLALTAGSLALTAVLPAAAAEAGTAQLPPVNPAALRQAIGGLPNQQVVSALIDVSGSGGSWRGASGTADLATGRPAGADARFRIGSVTKVFTATVVLQLVAEHRVALDGTVQHYLPGLLPADFPPITVAELLNHTSGLPGGTAGDGEGDPALFIAERFGHPTPEQVVASMAGQPMSFAPGTEQQYNGENYYLLGLLVEKVTGHSYADEVSRRILRPLRLHDTTVPAATDDRIQGPHLHGYLTVSQGSQPVDVTEQSPYPWAEGGMISSTADLSTLLTALLDGRLLPAAEQRDLTTVPDVPYLGTSQCQLGNPGRACFGMGLMEVTIDGVTLWGKTGSRPGYTDGVFATADLQRVLAYAFTPTDENAAYFGFITGIADAALR</sequence>
<keyword evidence="3" id="KW-0378">Hydrolase</keyword>
<proteinExistence type="predicted"/>
<dbReference type="PROSITE" id="PS51318">
    <property type="entry name" value="TAT"/>
    <property type="match status" value="1"/>
</dbReference>
<dbReference type="InterPro" id="IPR050491">
    <property type="entry name" value="AmpC-like"/>
</dbReference>
<dbReference type="Proteomes" id="UP001592528">
    <property type="component" value="Unassembled WGS sequence"/>
</dbReference>
<dbReference type="RefSeq" id="WP_157623538.1">
    <property type="nucleotide sequence ID" value="NZ_JBHEZZ010000008.1"/>
</dbReference>
<organism evidence="3 4">
    <name type="scientific">Streptacidiphilus cavernicola</name>
    <dbReference type="NCBI Taxonomy" id="3342716"/>
    <lineage>
        <taxon>Bacteria</taxon>
        <taxon>Bacillati</taxon>
        <taxon>Actinomycetota</taxon>
        <taxon>Actinomycetes</taxon>
        <taxon>Kitasatosporales</taxon>
        <taxon>Streptomycetaceae</taxon>
        <taxon>Streptacidiphilus</taxon>
    </lineage>
</organism>
<feature type="signal peptide" evidence="1">
    <location>
        <begin position="1"/>
        <end position="39"/>
    </location>
</feature>